<dbReference type="EMBL" id="JAVKGT010000022">
    <property type="protein sequence ID" value="MDR5712300.1"/>
    <property type="molecule type" value="Genomic_DNA"/>
</dbReference>
<name>A0ABU1FUE8_9MICC</name>
<dbReference type="RefSeq" id="WP_310537679.1">
    <property type="nucleotide sequence ID" value="NZ_BAAAOC010000085.1"/>
</dbReference>
<accession>A0ABU1FUE8</accession>
<dbReference type="Pfam" id="PF00149">
    <property type="entry name" value="Metallophos"/>
    <property type="match status" value="1"/>
</dbReference>
<dbReference type="PANTHER" id="PTHR31302:SF20">
    <property type="entry name" value="CONSERVED PROTEIN"/>
    <property type="match status" value="1"/>
</dbReference>
<dbReference type="PANTHER" id="PTHR31302">
    <property type="entry name" value="TRANSMEMBRANE PROTEIN WITH METALLOPHOSPHOESTERASE DOMAIN-RELATED"/>
    <property type="match status" value="1"/>
</dbReference>
<organism evidence="2 3">
    <name type="scientific">Nesterenkonia flava</name>
    <dbReference type="NCBI Taxonomy" id="469799"/>
    <lineage>
        <taxon>Bacteria</taxon>
        <taxon>Bacillati</taxon>
        <taxon>Actinomycetota</taxon>
        <taxon>Actinomycetes</taxon>
        <taxon>Micrococcales</taxon>
        <taxon>Micrococcaceae</taxon>
        <taxon>Nesterenkonia</taxon>
    </lineage>
</organism>
<proteinExistence type="predicted"/>
<dbReference type="InterPro" id="IPR051158">
    <property type="entry name" value="Metallophosphoesterase_sf"/>
</dbReference>
<dbReference type="SUPFAM" id="SSF56300">
    <property type="entry name" value="Metallo-dependent phosphatases"/>
    <property type="match status" value="1"/>
</dbReference>
<dbReference type="InterPro" id="IPR029052">
    <property type="entry name" value="Metallo-depent_PP-like"/>
</dbReference>
<dbReference type="InterPro" id="IPR004843">
    <property type="entry name" value="Calcineurin-like_PHP"/>
</dbReference>
<evidence type="ECO:0000259" key="1">
    <source>
        <dbReference type="Pfam" id="PF00149"/>
    </source>
</evidence>
<dbReference type="Proteomes" id="UP001260872">
    <property type="component" value="Unassembled WGS sequence"/>
</dbReference>
<comment type="caution">
    <text evidence="2">The sequence shown here is derived from an EMBL/GenBank/DDBJ whole genome shotgun (WGS) entry which is preliminary data.</text>
</comment>
<reference evidence="3" key="1">
    <citation type="submission" date="2023-07" db="EMBL/GenBank/DDBJ databases">
        <title>Description of three actinobacteria isolated from air of manufacturing shop in a pharmaceutical factory.</title>
        <authorList>
            <person name="Zhang D.-F."/>
        </authorList>
    </citation>
    <scope>NUCLEOTIDE SEQUENCE [LARGE SCALE GENOMIC DNA]</scope>
    <source>
        <strain evidence="3">CCTCC AB 207010</strain>
    </source>
</reference>
<protein>
    <submittedName>
        <fullName evidence="2">Metallophosphoesterase</fullName>
    </submittedName>
</protein>
<sequence length="307" mass="32663">MTIRTTTINPLHAAGLAAAGSAAAGLGIGLYAGTVGLNRFTLRQLDVPVLPADHRGTLRLLHISDIHYVPGQRKKLAWLQSLAGLEPDLVINTGDNLSHRRAVPEVLEALEPLRAFPGAFVPGSNDYYAPRFKNPLRYFKGPSRLHPEAESLPTSQLFSGFESSGWINLANTHASTEVGGLRVGLSGVDDPHIDRDEFTGWPSGTTDLRIGVAHAPLQRVLQSFADAGADLVLAGHTHGGQVCLPGERALVTNCDLPTSQVKGLHYRTAVDGTPVPFHVSAGIGTSAKAPIRFNCPPEATLLTLVPR</sequence>
<evidence type="ECO:0000313" key="2">
    <source>
        <dbReference type="EMBL" id="MDR5712300.1"/>
    </source>
</evidence>
<dbReference type="Gene3D" id="3.60.21.10">
    <property type="match status" value="1"/>
</dbReference>
<evidence type="ECO:0000313" key="3">
    <source>
        <dbReference type="Proteomes" id="UP001260872"/>
    </source>
</evidence>
<gene>
    <name evidence="2" type="ORF">RH857_09175</name>
</gene>
<feature type="domain" description="Calcineurin-like phosphoesterase" evidence="1">
    <location>
        <begin position="58"/>
        <end position="239"/>
    </location>
</feature>
<keyword evidence="3" id="KW-1185">Reference proteome</keyword>